<dbReference type="PANTHER" id="PTHR37423:SF2">
    <property type="entry name" value="MEMBRANE-BOUND LYTIC MUREIN TRANSGLYCOSYLASE C"/>
    <property type="match status" value="1"/>
</dbReference>
<keyword evidence="4" id="KW-1185">Reference proteome</keyword>
<evidence type="ECO:0000256" key="1">
    <source>
        <dbReference type="SAM" id="Phobius"/>
    </source>
</evidence>
<evidence type="ECO:0000313" key="4">
    <source>
        <dbReference type="Proteomes" id="UP000886818"/>
    </source>
</evidence>
<protein>
    <submittedName>
        <fullName evidence="3">Lytic transglycosylase domain-containing protein</fullName>
    </submittedName>
</protein>
<keyword evidence="1" id="KW-1133">Transmembrane helix</keyword>
<keyword evidence="1" id="KW-0812">Transmembrane</keyword>
<accession>A0ABX8R9J0</accession>
<sequence>MFLIYIDLREYRKLLFIIVIVMTVGVALTNTNWLLKILYPIHYWDLIEKYAKEYELDPYLVAAIIRTESKFDEKAKSNKNARGLMQISEVTGQWASEELRIDDYHEEILYIPDINIKIGCWYLYKLKEEFNGNLQLILAAYNGGSGNVNKWLKDPKYSDEGEFLRDIPFPETKAYVKKVMKSYKVYRIIYR</sequence>
<feature type="domain" description="Transglycosylase SLT" evidence="2">
    <location>
        <begin position="46"/>
        <end position="159"/>
    </location>
</feature>
<dbReference type="PANTHER" id="PTHR37423">
    <property type="entry name" value="SOLUBLE LYTIC MUREIN TRANSGLYCOSYLASE-RELATED"/>
    <property type="match status" value="1"/>
</dbReference>
<organism evidence="3 4">
    <name type="scientific">Crassaminicella indica</name>
    <dbReference type="NCBI Taxonomy" id="2855394"/>
    <lineage>
        <taxon>Bacteria</taxon>
        <taxon>Bacillati</taxon>
        <taxon>Bacillota</taxon>
        <taxon>Clostridia</taxon>
        <taxon>Eubacteriales</taxon>
        <taxon>Clostridiaceae</taxon>
        <taxon>Crassaminicella</taxon>
    </lineage>
</organism>
<keyword evidence="1" id="KW-0472">Membrane</keyword>
<feature type="transmembrane region" description="Helical" evidence="1">
    <location>
        <begin position="14"/>
        <end position="35"/>
    </location>
</feature>
<dbReference type="Pfam" id="PF01464">
    <property type="entry name" value="SLT"/>
    <property type="match status" value="1"/>
</dbReference>
<gene>
    <name evidence="3" type="ORF">KVH43_10220</name>
</gene>
<reference evidence="3" key="1">
    <citation type="submission" date="2021-07" db="EMBL/GenBank/DDBJ databases">
        <title>Complete genome sequence of Crassaminicella sp. 143-21, isolated from a deep-sea hydrothermal vent.</title>
        <authorList>
            <person name="Li X."/>
        </authorList>
    </citation>
    <scope>NUCLEOTIDE SEQUENCE</scope>
    <source>
        <strain evidence="3">143-21</strain>
    </source>
</reference>
<dbReference type="Proteomes" id="UP000886818">
    <property type="component" value="Chromosome"/>
</dbReference>
<dbReference type="InterPro" id="IPR008258">
    <property type="entry name" value="Transglycosylase_SLT_dom_1"/>
</dbReference>
<dbReference type="CDD" id="cd16896">
    <property type="entry name" value="LT_Slt70-like"/>
    <property type="match status" value="1"/>
</dbReference>
<proteinExistence type="predicted"/>
<evidence type="ECO:0000259" key="2">
    <source>
        <dbReference type="Pfam" id="PF01464"/>
    </source>
</evidence>
<dbReference type="EMBL" id="CP078093">
    <property type="protein sequence ID" value="QXM05734.1"/>
    <property type="molecule type" value="Genomic_DNA"/>
</dbReference>
<evidence type="ECO:0000313" key="3">
    <source>
        <dbReference type="EMBL" id="QXM05734.1"/>
    </source>
</evidence>
<name>A0ABX8R9J0_9CLOT</name>